<proteinExistence type="predicted"/>
<dbReference type="AlphaFoldDB" id="A0A1M6QF95"/>
<dbReference type="Proteomes" id="UP000184363">
    <property type="component" value="Unassembled WGS sequence"/>
</dbReference>
<organism evidence="2 3">
    <name type="scientific">Pseudonocardia thermophila</name>
    <dbReference type="NCBI Taxonomy" id="1848"/>
    <lineage>
        <taxon>Bacteria</taxon>
        <taxon>Bacillati</taxon>
        <taxon>Actinomycetota</taxon>
        <taxon>Actinomycetes</taxon>
        <taxon>Pseudonocardiales</taxon>
        <taxon>Pseudonocardiaceae</taxon>
        <taxon>Pseudonocardia</taxon>
    </lineage>
</organism>
<dbReference type="RefSeq" id="WP_200803772.1">
    <property type="nucleotide sequence ID" value="NZ_CALGVN010000032.1"/>
</dbReference>
<dbReference type="EMBL" id="FRAP01000003">
    <property type="protein sequence ID" value="SHK18780.1"/>
    <property type="molecule type" value="Genomic_DNA"/>
</dbReference>
<sequence length="93" mass="10786">MARRRPQRTPHVPLRSAALTTRESGPDGEWYVRTISGSSAVKDYRCPGCDQIVARGTPHVVAWPAGEYGSLDDRRHWHTSCWQARYRRRPERR</sequence>
<protein>
    <recommendedName>
        <fullName evidence="4">ATP/GTP-binding protein</fullName>
    </recommendedName>
</protein>
<evidence type="ECO:0000256" key="1">
    <source>
        <dbReference type="SAM" id="MobiDB-lite"/>
    </source>
</evidence>
<evidence type="ECO:0008006" key="4">
    <source>
        <dbReference type="Google" id="ProtNLM"/>
    </source>
</evidence>
<name>A0A1M6QF95_PSETH</name>
<reference evidence="2 3" key="1">
    <citation type="submission" date="2016-11" db="EMBL/GenBank/DDBJ databases">
        <authorList>
            <person name="Jaros S."/>
            <person name="Januszkiewicz K."/>
            <person name="Wedrychowicz H."/>
        </authorList>
    </citation>
    <scope>NUCLEOTIDE SEQUENCE [LARGE SCALE GENOMIC DNA]</scope>
    <source>
        <strain evidence="2 3">DSM 43832</strain>
    </source>
</reference>
<dbReference type="STRING" id="1848.SAMN05443637_103282"/>
<feature type="region of interest" description="Disordered" evidence="1">
    <location>
        <begin position="1"/>
        <end position="25"/>
    </location>
</feature>
<gene>
    <name evidence="2" type="ORF">SAMN05443637_103282</name>
</gene>
<keyword evidence="3" id="KW-1185">Reference proteome</keyword>
<accession>A0A1M6QF95</accession>
<evidence type="ECO:0000313" key="3">
    <source>
        <dbReference type="Proteomes" id="UP000184363"/>
    </source>
</evidence>
<evidence type="ECO:0000313" key="2">
    <source>
        <dbReference type="EMBL" id="SHK18780.1"/>
    </source>
</evidence>